<keyword evidence="5" id="KW-1003">Cell membrane</keyword>
<evidence type="ECO:0000256" key="7">
    <source>
        <dbReference type="ARBA" id="ARBA00022692"/>
    </source>
</evidence>
<feature type="domain" description="Type II secretion system protein GspF" evidence="13">
    <location>
        <begin position="65"/>
        <end position="188"/>
    </location>
</feature>
<proteinExistence type="inferred from homology"/>
<dbReference type="InParanoid" id="A0A6C2YRW5"/>
<comment type="function">
    <text evidence="1">Component of the type II secretion system inner membrane complex required for the energy-dependent secretion of extracellular factors such as proteases and toxins from the periplasm.</text>
</comment>
<dbReference type="EMBL" id="LR586016">
    <property type="protein sequence ID" value="VIP04410.1"/>
    <property type="molecule type" value="Genomic_DNA"/>
</dbReference>
<evidence type="ECO:0000256" key="11">
    <source>
        <dbReference type="RuleBase" id="RU003923"/>
    </source>
</evidence>
<keyword evidence="15" id="KW-1185">Reference proteome</keyword>
<protein>
    <recommendedName>
        <fullName evidence="10">General secretion pathway protein F</fullName>
    </recommendedName>
</protein>
<dbReference type="InterPro" id="IPR003004">
    <property type="entry name" value="GspF/PilC"/>
</dbReference>
<dbReference type="FunFam" id="1.20.81.30:FF:000001">
    <property type="entry name" value="Type II secretion system protein F"/>
    <property type="match status" value="1"/>
</dbReference>
<dbReference type="KEGG" id="tim:GMBLW1_47830"/>
<evidence type="ECO:0000313" key="14">
    <source>
        <dbReference type="EMBL" id="VIP04410.1"/>
    </source>
</evidence>
<dbReference type="InterPro" id="IPR001992">
    <property type="entry name" value="T2SS_GspF/T4SS_PilC_CS"/>
</dbReference>
<keyword evidence="9 12" id="KW-0472">Membrane</keyword>
<name>A0A6C2YRW5_9BACT</name>
<dbReference type="GO" id="GO:0009306">
    <property type="term" value="P:protein secretion"/>
    <property type="evidence" value="ECO:0007669"/>
    <property type="project" value="InterPro"/>
</dbReference>
<keyword evidence="7 11" id="KW-0812">Transmembrane</keyword>
<dbReference type="RefSeq" id="WP_162659498.1">
    <property type="nucleotide sequence ID" value="NZ_LR593887.1"/>
</dbReference>
<evidence type="ECO:0000256" key="9">
    <source>
        <dbReference type="ARBA" id="ARBA00023136"/>
    </source>
</evidence>
<reference evidence="14" key="1">
    <citation type="submission" date="2019-04" db="EMBL/GenBank/DDBJ databases">
        <authorList>
            <consortium name="Science for Life Laboratories"/>
        </authorList>
    </citation>
    <scope>NUCLEOTIDE SEQUENCE</scope>
    <source>
        <strain evidence="14">MBLW1</strain>
    </source>
</reference>
<feature type="transmembrane region" description="Helical" evidence="12">
    <location>
        <begin position="164"/>
        <end position="187"/>
    </location>
</feature>
<dbReference type="Pfam" id="PF00482">
    <property type="entry name" value="T2SSF"/>
    <property type="match status" value="2"/>
</dbReference>
<dbReference type="PANTHER" id="PTHR30012:SF0">
    <property type="entry name" value="TYPE II SECRETION SYSTEM PROTEIN F-RELATED"/>
    <property type="match status" value="1"/>
</dbReference>
<dbReference type="AlphaFoldDB" id="A0A6C2YRW5"/>
<dbReference type="Proteomes" id="UP000464378">
    <property type="component" value="Chromosome"/>
</dbReference>
<evidence type="ECO:0000256" key="1">
    <source>
        <dbReference type="ARBA" id="ARBA00002684"/>
    </source>
</evidence>
<sequence>MPDFSYEAMSATGTRATGVVTAVNEREAMVILDGRGLMPLKLTEQKSASARKSNKKLKGRVVATFFSQLADLLHSGVPLLRSLELIERQSQNAVLTEVIREVRQKVADGQNIADAMAEFPNAFDELAVSMVRAGMEGGFLEDVLKRIAVFTEQQEDLKSKVIGALAYPVFLAVVGFVVLNVLVIFFVPRFEPIFARLAEKNELPSLTEYLLATSHFLQNHGWWLVLLAFGAFQAFRRWAKTESGRMITDRARLKIPGAGKIYLSLSLSRFTRILGTLLHNGIPILAALKIAKDSTGNKVLSLAIEQSAENITAGNSLAKPLGACPYFPRDVVEMVTIAEESNSLETVLINIADSLEKRTSRNLELFVRLLEPVMLLVMAAVTLLVVAGLLLPVFKMSSAVG</sequence>
<keyword evidence="6" id="KW-0997">Cell inner membrane</keyword>
<feature type="domain" description="Type II secretion system protein GspF" evidence="13">
    <location>
        <begin position="270"/>
        <end position="392"/>
    </location>
</feature>
<keyword evidence="4 11" id="KW-0813">Transport</keyword>
<dbReference type="InterPro" id="IPR018076">
    <property type="entry name" value="T2SS_GspF_dom"/>
</dbReference>
<dbReference type="FunCoup" id="A0A6C2YRW5">
    <property type="interactions" value="176"/>
</dbReference>
<comment type="subcellular location">
    <subcellularLocation>
        <location evidence="2">Cell inner membrane</location>
        <topology evidence="2">Multi-pass membrane protein</topology>
    </subcellularLocation>
    <subcellularLocation>
        <location evidence="11">Cell membrane</location>
        <topology evidence="11">Multi-pass membrane protein</topology>
    </subcellularLocation>
</comment>
<evidence type="ECO:0000256" key="10">
    <source>
        <dbReference type="ARBA" id="ARBA00030750"/>
    </source>
</evidence>
<comment type="similarity">
    <text evidence="3 11">Belongs to the GSP F family.</text>
</comment>
<keyword evidence="8 12" id="KW-1133">Transmembrane helix</keyword>
<dbReference type="GO" id="GO:0005886">
    <property type="term" value="C:plasma membrane"/>
    <property type="evidence" value="ECO:0007669"/>
    <property type="project" value="UniProtKB-SubCell"/>
</dbReference>
<dbReference type="PROSITE" id="PS00874">
    <property type="entry name" value="T2SP_F"/>
    <property type="match status" value="1"/>
</dbReference>
<feature type="transmembrane region" description="Helical" evidence="12">
    <location>
        <begin position="373"/>
        <end position="394"/>
    </location>
</feature>
<organism evidence="14">
    <name type="scientific">Tuwongella immobilis</name>
    <dbReference type="NCBI Taxonomy" id="692036"/>
    <lineage>
        <taxon>Bacteria</taxon>
        <taxon>Pseudomonadati</taxon>
        <taxon>Planctomycetota</taxon>
        <taxon>Planctomycetia</taxon>
        <taxon>Gemmatales</taxon>
        <taxon>Gemmataceae</taxon>
        <taxon>Tuwongella</taxon>
    </lineage>
</organism>
<gene>
    <name evidence="14" type="ORF">GMBLW1_47830</name>
</gene>
<evidence type="ECO:0000313" key="15">
    <source>
        <dbReference type="Proteomes" id="UP000464378"/>
    </source>
</evidence>
<evidence type="ECO:0000256" key="6">
    <source>
        <dbReference type="ARBA" id="ARBA00022519"/>
    </source>
</evidence>
<evidence type="ECO:0000256" key="3">
    <source>
        <dbReference type="ARBA" id="ARBA00005745"/>
    </source>
</evidence>
<evidence type="ECO:0000256" key="12">
    <source>
        <dbReference type="SAM" id="Phobius"/>
    </source>
</evidence>
<dbReference type="EMBL" id="LR593887">
    <property type="protein sequence ID" value="VTS06182.1"/>
    <property type="molecule type" value="Genomic_DNA"/>
</dbReference>
<evidence type="ECO:0000256" key="2">
    <source>
        <dbReference type="ARBA" id="ARBA00004429"/>
    </source>
</evidence>
<dbReference type="Gene3D" id="1.20.81.30">
    <property type="entry name" value="Type II secretion system (T2SS), domain F"/>
    <property type="match status" value="2"/>
</dbReference>
<dbReference type="InterPro" id="IPR042094">
    <property type="entry name" value="T2SS_GspF_sf"/>
</dbReference>
<accession>A0A6C2YRW5</accession>
<evidence type="ECO:0000256" key="4">
    <source>
        <dbReference type="ARBA" id="ARBA00022448"/>
    </source>
</evidence>
<evidence type="ECO:0000256" key="5">
    <source>
        <dbReference type="ARBA" id="ARBA00022475"/>
    </source>
</evidence>
<dbReference type="PRINTS" id="PR00812">
    <property type="entry name" value="BCTERIALGSPF"/>
</dbReference>
<evidence type="ECO:0000259" key="13">
    <source>
        <dbReference type="Pfam" id="PF00482"/>
    </source>
</evidence>
<evidence type="ECO:0000256" key="8">
    <source>
        <dbReference type="ARBA" id="ARBA00022989"/>
    </source>
</evidence>
<dbReference type="PANTHER" id="PTHR30012">
    <property type="entry name" value="GENERAL SECRETION PATHWAY PROTEIN"/>
    <property type="match status" value="1"/>
</dbReference>